<dbReference type="Proteomes" id="UP001217500">
    <property type="component" value="Chromosome"/>
</dbReference>
<dbReference type="PIRSF" id="PIRSF032064">
    <property type="entry name" value="UCP032064"/>
    <property type="match status" value="1"/>
</dbReference>
<reference evidence="1" key="1">
    <citation type="submission" date="2023-01" db="EMBL/GenBank/DDBJ databases">
        <title>The genome sequence of Kordiimonadaceae bacterium 6D33.</title>
        <authorList>
            <person name="Liu Y."/>
        </authorList>
    </citation>
    <scope>NUCLEOTIDE SEQUENCE</scope>
    <source>
        <strain evidence="1">6D33</strain>
    </source>
</reference>
<keyword evidence="2" id="KW-1185">Reference proteome</keyword>
<proteinExistence type="predicted"/>
<organism evidence="1 2">
    <name type="scientific">Gimibacter soli</name>
    <dbReference type="NCBI Taxonomy" id="3024400"/>
    <lineage>
        <taxon>Bacteria</taxon>
        <taxon>Pseudomonadati</taxon>
        <taxon>Pseudomonadota</taxon>
        <taxon>Alphaproteobacteria</taxon>
        <taxon>Kordiimonadales</taxon>
        <taxon>Temperatibacteraceae</taxon>
        <taxon>Gimibacter</taxon>
    </lineage>
</organism>
<sequence length="172" mass="18663">MSDKKDKPEQKQYRRMKMAKAADVAAPLVDRAVRRQGFASVEVVRRWGQIVGVELAAATLPQALKFRRGERTGGTLVVRCPSAFAPLMTHQAHRVIEAVNAYFGFQAVAALEVVQGPLPARYQRRFEKPVPPSAETVAGVDLLVGGREASPLRTALYELGLAVNTSKPKAGG</sequence>
<dbReference type="InterPro" id="IPR007922">
    <property type="entry name" value="DciA-like"/>
</dbReference>
<dbReference type="InterPro" id="IPR010593">
    <property type="entry name" value="DUF1159"/>
</dbReference>
<protein>
    <submittedName>
        <fullName evidence="1">DciA family protein</fullName>
    </submittedName>
</protein>
<dbReference type="Pfam" id="PF05258">
    <property type="entry name" value="DciA"/>
    <property type="match status" value="1"/>
</dbReference>
<dbReference type="EMBL" id="CP116805">
    <property type="protein sequence ID" value="WCL55509.1"/>
    <property type="molecule type" value="Genomic_DNA"/>
</dbReference>
<evidence type="ECO:0000313" key="2">
    <source>
        <dbReference type="Proteomes" id="UP001217500"/>
    </source>
</evidence>
<name>A0AAE9XXJ3_9PROT</name>
<dbReference type="AlphaFoldDB" id="A0AAE9XXJ3"/>
<gene>
    <name evidence="1" type="ORF">PH603_07015</name>
</gene>
<dbReference type="KEGG" id="gso:PH603_07015"/>
<dbReference type="RefSeq" id="WP_289505331.1">
    <property type="nucleotide sequence ID" value="NZ_CP116805.1"/>
</dbReference>
<accession>A0AAE9XXJ3</accession>
<evidence type="ECO:0000313" key="1">
    <source>
        <dbReference type="EMBL" id="WCL55509.1"/>
    </source>
</evidence>